<keyword evidence="3" id="KW-1185">Reference proteome</keyword>
<reference evidence="2" key="2">
    <citation type="submission" date="2023-02" db="EMBL/GenBank/DDBJ databases">
        <authorList>
            <consortium name="DOE Joint Genome Institute"/>
            <person name="Mondo S.J."/>
            <person name="Chang Y."/>
            <person name="Wang Y."/>
            <person name="Ahrendt S."/>
            <person name="Andreopoulos W."/>
            <person name="Barry K."/>
            <person name="Beard J."/>
            <person name="Benny G.L."/>
            <person name="Blankenship S."/>
            <person name="Bonito G."/>
            <person name="Cuomo C."/>
            <person name="Desiro A."/>
            <person name="Gervers K.A."/>
            <person name="Hundley H."/>
            <person name="Kuo A."/>
            <person name="LaButti K."/>
            <person name="Lang B.F."/>
            <person name="Lipzen A."/>
            <person name="O'Donnell K."/>
            <person name="Pangilinan J."/>
            <person name="Reynolds N."/>
            <person name="Sandor L."/>
            <person name="Smith M.W."/>
            <person name="Tsang A."/>
            <person name="Grigoriev I.V."/>
            <person name="Stajich J.E."/>
            <person name="Spatafora J.W."/>
        </authorList>
    </citation>
    <scope>NUCLEOTIDE SEQUENCE</scope>
    <source>
        <strain evidence="2">RSA 2281</strain>
    </source>
</reference>
<feature type="region of interest" description="Disordered" evidence="1">
    <location>
        <begin position="61"/>
        <end position="113"/>
    </location>
</feature>
<evidence type="ECO:0000313" key="2">
    <source>
        <dbReference type="EMBL" id="KAI9272988.1"/>
    </source>
</evidence>
<name>A0AAD5PJH7_9FUNG</name>
<comment type="caution">
    <text evidence="2">The sequence shown here is derived from an EMBL/GenBank/DDBJ whole genome shotgun (WGS) entry which is preliminary data.</text>
</comment>
<dbReference type="EMBL" id="JAIXMP010000005">
    <property type="protein sequence ID" value="KAI9272988.1"/>
    <property type="molecule type" value="Genomic_DNA"/>
</dbReference>
<evidence type="ECO:0000256" key="1">
    <source>
        <dbReference type="SAM" id="MobiDB-lite"/>
    </source>
</evidence>
<feature type="compositionally biased region" description="Basic and acidic residues" evidence="1">
    <location>
        <begin position="67"/>
        <end position="107"/>
    </location>
</feature>
<gene>
    <name evidence="2" type="ORF">BDA99DRAFT_280892</name>
</gene>
<dbReference type="AlphaFoldDB" id="A0AAD5PJH7"/>
<sequence>MRHLARDRSLPIEISDYSFTGRGRSFRPIHTPNFRHNANIRKEPVVLSSNDGEVEQIHFASDCAQDSEPHDGDSDGDRVLSETFIERRPPPKKEPSKKESSKKEAPPARKGSK</sequence>
<reference evidence="2" key="1">
    <citation type="journal article" date="2022" name="IScience">
        <title>Evolution of zygomycete secretomes and the origins of terrestrial fungal ecologies.</title>
        <authorList>
            <person name="Chang Y."/>
            <person name="Wang Y."/>
            <person name="Mondo S."/>
            <person name="Ahrendt S."/>
            <person name="Andreopoulos W."/>
            <person name="Barry K."/>
            <person name="Beard J."/>
            <person name="Benny G.L."/>
            <person name="Blankenship S."/>
            <person name="Bonito G."/>
            <person name="Cuomo C."/>
            <person name="Desiro A."/>
            <person name="Gervers K.A."/>
            <person name="Hundley H."/>
            <person name="Kuo A."/>
            <person name="LaButti K."/>
            <person name="Lang B.F."/>
            <person name="Lipzen A."/>
            <person name="O'Donnell K."/>
            <person name="Pangilinan J."/>
            <person name="Reynolds N."/>
            <person name="Sandor L."/>
            <person name="Smith M.E."/>
            <person name="Tsang A."/>
            <person name="Grigoriev I.V."/>
            <person name="Stajich J.E."/>
            <person name="Spatafora J.W."/>
        </authorList>
    </citation>
    <scope>NUCLEOTIDE SEQUENCE</scope>
    <source>
        <strain evidence="2">RSA 2281</strain>
    </source>
</reference>
<proteinExistence type="predicted"/>
<protein>
    <submittedName>
        <fullName evidence="2">Uncharacterized protein</fullName>
    </submittedName>
</protein>
<organism evidence="2 3">
    <name type="scientific">Phascolomyces articulosus</name>
    <dbReference type="NCBI Taxonomy" id="60185"/>
    <lineage>
        <taxon>Eukaryota</taxon>
        <taxon>Fungi</taxon>
        <taxon>Fungi incertae sedis</taxon>
        <taxon>Mucoromycota</taxon>
        <taxon>Mucoromycotina</taxon>
        <taxon>Mucoromycetes</taxon>
        <taxon>Mucorales</taxon>
        <taxon>Lichtheimiaceae</taxon>
        <taxon>Phascolomyces</taxon>
    </lineage>
</organism>
<dbReference type="Proteomes" id="UP001209540">
    <property type="component" value="Unassembled WGS sequence"/>
</dbReference>
<accession>A0AAD5PJH7</accession>
<evidence type="ECO:0000313" key="3">
    <source>
        <dbReference type="Proteomes" id="UP001209540"/>
    </source>
</evidence>